<comment type="caution">
    <text evidence="2">The sequence shown here is derived from an EMBL/GenBank/DDBJ whole genome shotgun (WGS) entry which is preliminary data.</text>
</comment>
<evidence type="ECO:0000313" key="2">
    <source>
        <dbReference type="EMBL" id="GAA0291324.1"/>
    </source>
</evidence>
<dbReference type="EMBL" id="BAAABV010000015">
    <property type="protein sequence ID" value="GAA0291324.1"/>
    <property type="molecule type" value="Genomic_DNA"/>
</dbReference>
<accession>A0ABP3F185</accession>
<gene>
    <name evidence="2" type="ORF">GCM10010302_32370</name>
</gene>
<feature type="region of interest" description="Disordered" evidence="1">
    <location>
        <begin position="1"/>
        <end position="40"/>
    </location>
</feature>
<proteinExistence type="predicted"/>
<keyword evidence="3" id="KW-1185">Reference proteome</keyword>
<sequence>MVRDDVPQGGQSGPDLAGGGVAGTGELVEEQSGGACFEEHGSDRVGYRRAASSGAVRRGAWLLASQEGGGHVVHVDLAGVDGVQDPVEGGFSELRTRHGPWDGSQRCQRNAA</sequence>
<feature type="compositionally biased region" description="Gly residues" evidence="1">
    <location>
        <begin position="10"/>
        <end position="23"/>
    </location>
</feature>
<evidence type="ECO:0000256" key="1">
    <source>
        <dbReference type="SAM" id="MobiDB-lite"/>
    </source>
</evidence>
<reference evidence="3" key="1">
    <citation type="journal article" date="2019" name="Int. J. Syst. Evol. Microbiol.">
        <title>The Global Catalogue of Microorganisms (GCM) 10K type strain sequencing project: providing services to taxonomists for standard genome sequencing and annotation.</title>
        <authorList>
            <consortium name="The Broad Institute Genomics Platform"/>
            <consortium name="The Broad Institute Genome Sequencing Center for Infectious Disease"/>
            <person name="Wu L."/>
            <person name="Ma J."/>
        </authorList>
    </citation>
    <scope>NUCLEOTIDE SEQUENCE [LARGE SCALE GENOMIC DNA]</scope>
    <source>
        <strain evidence="3">JCM 4505</strain>
    </source>
</reference>
<protein>
    <submittedName>
        <fullName evidence="2">Uncharacterized protein</fullName>
    </submittedName>
</protein>
<feature type="region of interest" description="Disordered" evidence="1">
    <location>
        <begin position="93"/>
        <end position="112"/>
    </location>
</feature>
<organism evidence="2 3">
    <name type="scientific">Streptomyces polychromogenes</name>
    <dbReference type="NCBI Taxonomy" id="67342"/>
    <lineage>
        <taxon>Bacteria</taxon>
        <taxon>Bacillati</taxon>
        <taxon>Actinomycetota</taxon>
        <taxon>Actinomycetes</taxon>
        <taxon>Kitasatosporales</taxon>
        <taxon>Streptomycetaceae</taxon>
        <taxon>Streptomyces</taxon>
    </lineage>
</organism>
<dbReference type="Proteomes" id="UP001501867">
    <property type="component" value="Unassembled WGS sequence"/>
</dbReference>
<name>A0ABP3F185_9ACTN</name>
<evidence type="ECO:0000313" key="3">
    <source>
        <dbReference type="Proteomes" id="UP001501867"/>
    </source>
</evidence>